<dbReference type="eggNOG" id="COG4974">
    <property type="taxonomic scope" value="Bacteria"/>
</dbReference>
<evidence type="ECO:0000256" key="1">
    <source>
        <dbReference type="ARBA" id="ARBA00008857"/>
    </source>
</evidence>
<organism evidence="8 9">
    <name type="scientific">Gallionella capsiferriformans (strain ES-2)</name>
    <name type="common">Gallionella ferruginea capsiferriformans (strain ES-2)</name>
    <dbReference type="NCBI Taxonomy" id="395494"/>
    <lineage>
        <taxon>Bacteria</taxon>
        <taxon>Pseudomonadati</taxon>
        <taxon>Pseudomonadota</taxon>
        <taxon>Betaproteobacteria</taxon>
        <taxon>Nitrosomonadales</taxon>
        <taxon>Gallionellaceae</taxon>
        <taxon>Gallionella</taxon>
    </lineage>
</organism>
<dbReference type="Gene3D" id="1.10.443.10">
    <property type="entry name" value="Intergrase catalytic core"/>
    <property type="match status" value="1"/>
</dbReference>
<dbReference type="GO" id="GO:0006310">
    <property type="term" value="P:DNA recombination"/>
    <property type="evidence" value="ECO:0007669"/>
    <property type="project" value="UniProtKB-KW"/>
</dbReference>
<evidence type="ECO:0000313" key="8">
    <source>
        <dbReference type="EMBL" id="ADL54941.1"/>
    </source>
</evidence>
<keyword evidence="2" id="KW-0229">DNA integration</keyword>
<evidence type="ECO:0000256" key="2">
    <source>
        <dbReference type="ARBA" id="ARBA00022908"/>
    </source>
</evidence>
<dbReference type="STRING" id="395494.Galf_0909"/>
<dbReference type="Pfam" id="PF12482">
    <property type="entry name" value="DUF3701"/>
    <property type="match status" value="1"/>
</dbReference>
<dbReference type="Pfam" id="PF00589">
    <property type="entry name" value="Phage_integrase"/>
    <property type="match status" value="1"/>
</dbReference>
<dbReference type="InterPro" id="IPR013762">
    <property type="entry name" value="Integrase-like_cat_sf"/>
</dbReference>
<name>D9SEG5_GALCS</name>
<dbReference type="OrthoDB" id="8610787at2"/>
<gene>
    <name evidence="8" type="ordered locus">Galf_0909</name>
</gene>
<dbReference type="Gene3D" id="1.10.150.130">
    <property type="match status" value="1"/>
</dbReference>
<dbReference type="InterPro" id="IPR050090">
    <property type="entry name" value="Tyrosine_recombinase_XerCD"/>
</dbReference>
<sequence length="664" mass="74247">MSVGSASNYALQKGKSALSGDWAISKKSVERKIGRHHIAFFRAVILGMDIGEMSDRYLETGMDLRRAKTTLTWIRDTLRQAALRSGKHREAHLIRMHIGAGGGESALSPAPTLDDYRAEFDPDGFFTEKELIRSYLDAYPQAVDTKQKKRQRLIDKQLLALKWIEPLITTDPVREDLIAAWFDPVISKRLALAGLPTIGHLVDRIAVRGYRWWIDVPRLGNKGAARIVAWLQGYESSLGALPQRSLVPARTVAPSLRTQERNRETRVVPLEAFAVPVDLDGTVGSNRYHGVPRIAAANDYQAVFAWLATKSGNPNTQRAYQKEAEKMLLWAIIERDKALSDLTVEDCASYRDWLSMIGRTEPDNWPFRITQSEWISAKKRERHDPAWKPFDGSLSPGSVRYAITVVGNLFEWLVRVQYCSFNPWSAVSKSLVAADSRSNPDVEFMRAFSAGQWNYLMACLRQLPATSCSARLRFVLPFAYATGLRISELVDAKVSRMYTMPLSNEIGVRWMLKVCGKGGKWRAVPLSSEVIQALQTYFEYRGLSLDITSNPPDTPLVSSEIGTGSVTTSALSKSLRSFFGEIAQSLMMDGKHIEAKAFDHATAHWLRHTCGSHLALSGVPLNIVQRLLGHTSLQTTSIYTDTSDENLWRAVELAGFGGENETRL</sequence>
<dbReference type="InterPro" id="IPR002104">
    <property type="entry name" value="Integrase_catalytic"/>
</dbReference>
<dbReference type="InterPro" id="IPR044068">
    <property type="entry name" value="CB"/>
</dbReference>
<accession>D9SEG5</accession>
<evidence type="ECO:0000259" key="7">
    <source>
        <dbReference type="PROSITE" id="PS51900"/>
    </source>
</evidence>
<dbReference type="GO" id="GO:0015074">
    <property type="term" value="P:DNA integration"/>
    <property type="evidence" value="ECO:0007669"/>
    <property type="project" value="UniProtKB-KW"/>
</dbReference>
<comment type="similarity">
    <text evidence="1">Belongs to the 'phage' integrase family.</text>
</comment>
<dbReference type="PANTHER" id="PTHR30349:SF64">
    <property type="entry name" value="PROPHAGE INTEGRASE INTD-RELATED"/>
    <property type="match status" value="1"/>
</dbReference>
<keyword evidence="9" id="KW-1185">Reference proteome</keyword>
<evidence type="ECO:0000313" key="9">
    <source>
        <dbReference type="Proteomes" id="UP000001235"/>
    </source>
</evidence>
<dbReference type="InterPro" id="IPR011010">
    <property type="entry name" value="DNA_brk_join_enz"/>
</dbReference>
<dbReference type="KEGG" id="gca:Galf_0909"/>
<evidence type="ECO:0000256" key="5">
    <source>
        <dbReference type="PROSITE-ProRule" id="PRU01248"/>
    </source>
</evidence>
<dbReference type="GO" id="GO:0003677">
    <property type="term" value="F:DNA binding"/>
    <property type="evidence" value="ECO:0007669"/>
    <property type="project" value="UniProtKB-UniRule"/>
</dbReference>
<dbReference type="InterPro" id="IPR010998">
    <property type="entry name" value="Integrase_recombinase_N"/>
</dbReference>
<reference evidence="8 9" key="1">
    <citation type="submission" date="2010-08" db="EMBL/GenBank/DDBJ databases">
        <title>Complete sequence of Gallionella capsiferriformans ES-2.</title>
        <authorList>
            <consortium name="US DOE Joint Genome Institute"/>
            <person name="Lucas S."/>
            <person name="Copeland A."/>
            <person name="Lapidus A."/>
            <person name="Cheng J.-F."/>
            <person name="Bruce D."/>
            <person name="Goodwin L."/>
            <person name="Pitluck S."/>
            <person name="Chertkov O."/>
            <person name="Davenport K.W."/>
            <person name="Detter J.C."/>
            <person name="Han C."/>
            <person name="Tapia R."/>
            <person name="Land M."/>
            <person name="Hauser L."/>
            <person name="Chang Y.-J."/>
            <person name="Jeffries C."/>
            <person name="Kyrpides N."/>
            <person name="Ivanova N."/>
            <person name="Mikhailova N."/>
            <person name="Shelobolina E.S."/>
            <person name="Picardal F."/>
            <person name="Roden E."/>
            <person name="Emerson D."/>
            <person name="Woyke T."/>
        </authorList>
    </citation>
    <scope>NUCLEOTIDE SEQUENCE [LARGE SCALE GENOMIC DNA]</scope>
    <source>
        <strain evidence="8 9">ES-2</strain>
    </source>
</reference>
<evidence type="ECO:0000256" key="3">
    <source>
        <dbReference type="ARBA" id="ARBA00023125"/>
    </source>
</evidence>
<proteinExistence type="inferred from homology"/>
<dbReference type="InterPro" id="IPR022169">
    <property type="entry name" value="DUF3701"/>
</dbReference>
<dbReference type="HOGENOM" id="CLU_027562_42_1_4"/>
<keyword evidence="3 5" id="KW-0238">DNA-binding</keyword>
<dbReference type="PROSITE" id="PS51900">
    <property type="entry name" value="CB"/>
    <property type="match status" value="1"/>
</dbReference>
<dbReference type="PROSITE" id="PS51898">
    <property type="entry name" value="TYR_RECOMBINASE"/>
    <property type="match status" value="1"/>
</dbReference>
<dbReference type="SUPFAM" id="SSF56349">
    <property type="entry name" value="DNA breaking-rejoining enzymes"/>
    <property type="match status" value="1"/>
</dbReference>
<dbReference type="PANTHER" id="PTHR30349">
    <property type="entry name" value="PHAGE INTEGRASE-RELATED"/>
    <property type="match status" value="1"/>
</dbReference>
<protein>
    <submittedName>
        <fullName evidence="8">Integrase family protein</fullName>
    </submittedName>
</protein>
<dbReference type="Proteomes" id="UP000001235">
    <property type="component" value="Chromosome"/>
</dbReference>
<evidence type="ECO:0000259" key="6">
    <source>
        <dbReference type="PROSITE" id="PS51898"/>
    </source>
</evidence>
<dbReference type="AlphaFoldDB" id="D9SEG5"/>
<dbReference type="EMBL" id="CP002159">
    <property type="protein sequence ID" value="ADL54941.1"/>
    <property type="molecule type" value="Genomic_DNA"/>
</dbReference>
<feature type="domain" description="Core-binding (CB)" evidence="7">
    <location>
        <begin position="297"/>
        <end position="414"/>
    </location>
</feature>
<keyword evidence="4" id="KW-0233">DNA recombination</keyword>
<feature type="domain" description="Tyr recombinase" evidence="6">
    <location>
        <begin position="443"/>
        <end position="653"/>
    </location>
</feature>
<evidence type="ECO:0000256" key="4">
    <source>
        <dbReference type="ARBA" id="ARBA00023172"/>
    </source>
</evidence>